<comment type="caution">
    <text evidence="2">The sequence shown here is derived from an EMBL/GenBank/DDBJ whole genome shotgun (WGS) entry which is preliminary data.</text>
</comment>
<reference evidence="2 3" key="1">
    <citation type="submission" date="2018-01" db="EMBL/GenBank/DDBJ databases">
        <title>Saezia sanguinis gen. nov., sp. nov., in the order Burkholderiales isolated from human blood.</title>
        <authorList>
            <person name="Medina-Pascual M.J."/>
            <person name="Valdezate S."/>
            <person name="Monzon S."/>
            <person name="Cuesta I."/>
            <person name="Carrasco G."/>
            <person name="Villalon P."/>
            <person name="Saez-Nieto J.A."/>
        </authorList>
    </citation>
    <scope>NUCLEOTIDE SEQUENCE [LARGE SCALE GENOMIC DNA]</scope>
    <source>
        <strain evidence="2 3">CNM695-12</strain>
    </source>
</reference>
<sequence length="96" mass="10442">MNGLELLTHIGNFLLLPLFVGMAVGSMARLFWFRQRSWIRLAVAGFMGSLIGLVVGWVVTEQDGHMLGYGLLVLLCSLFVFMAGGKVARKASSPAK</sequence>
<evidence type="ECO:0000313" key="3">
    <source>
        <dbReference type="Proteomes" id="UP000286947"/>
    </source>
</evidence>
<keyword evidence="1" id="KW-0812">Transmembrane</keyword>
<proteinExistence type="predicted"/>
<keyword evidence="1" id="KW-0472">Membrane</keyword>
<organism evidence="2 3">
    <name type="scientific">Saezia sanguinis</name>
    <dbReference type="NCBI Taxonomy" id="1965230"/>
    <lineage>
        <taxon>Bacteria</taxon>
        <taxon>Pseudomonadati</taxon>
        <taxon>Pseudomonadota</taxon>
        <taxon>Betaproteobacteria</taxon>
        <taxon>Burkholderiales</taxon>
        <taxon>Saeziaceae</taxon>
        <taxon>Saezia</taxon>
    </lineage>
</organism>
<protein>
    <submittedName>
        <fullName evidence="2">Uncharacterized protein</fullName>
    </submittedName>
</protein>
<evidence type="ECO:0000313" key="2">
    <source>
        <dbReference type="EMBL" id="RUS67214.1"/>
    </source>
</evidence>
<dbReference type="AlphaFoldDB" id="A0A433SEZ6"/>
<feature type="transmembrane region" description="Helical" evidence="1">
    <location>
        <begin position="6"/>
        <end position="26"/>
    </location>
</feature>
<accession>A0A433SEZ6</accession>
<evidence type="ECO:0000256" key="1">
    <source>
        <dbReference type="SAM" id="Phobius"/>
    </source>
</evidence>
<feature type="transmembrane region" description="Helical" evidence="1">
    <location>
        <begin position="66"/>
        <end position="88"/>
    </location>
</feature>
<feature type="transmembrane region" description="Helical" evidence="1">
    <location>
        <begin position="38"/>
        <end position="60"/>
    </location>
</feature>
<keyword evidence="1" id="KW-1133">Transmembrane helix</keyword>
<name>A0A433SEZ6_9BURK</name>
<dbReference type="EMBL" id="PQSP01000002">
    <property type="protein sequence ID" value="RUS67214.1"/>
    <property type="molecule type" value="Genomic_DNA"/>
</dbReference>
<keyword evidence="3" id="KW-1185">Reference proteome</keyword>
<dbReference type="Proteomes" id="UP000286947">
    <property type="component" value="Unassembled WGS sequence"/>
</dbReference>
<gene>
    <name evidence="2" type="ORF">CUZ56_01156</name>
</gene>
<dbReference type="RefSeq" id="WP_126979081.1">
    <property type="nucleotide sequence ID" value="NZ_PQSP01000002.1"/>
</dbReference>